<evidence type="ECO:0000313" key="3">
    <source>
        <dbReference type="Proteomes" id="UP000218334"/>
    </source>
</evidence>
<dbReference type="EMBL" id="KZ293470">
    <property type="protein sequence ID" value="PBK62064.1"/>
    <property type="molecule type" value="Genomic_DNA"/>
</dbReference>
<organism evidence="2 3">
    <name type="scientific">Armillaria solidipes</name>
    <dbReference type="NCBI Taxonomy" id="1076256"/>
    <lineage>
        <taxon>Eukaryota</taxon>
        <taxon>Fungi</taxon>
        <taxon>Dikarya</taxon>
        <taxon>Basidiomycota</taxon>
        <taxon>Agaricomycotina</taxon>
        <taxon>Agaricomycetes</taxon>
        <taxon>Agaricomycetidae</taxon>
        <taxon>Agaricales</taxon>
        <taxon>Marasmiineae</taxon>
        <taxon>Physalacriaceae</taxon>
        <taxon>Armillaria</taxon>
    </lineage>
</organism>
<protein>
    <submittedName>
        <fullName evidence="2">Uncharacterized protein</fullName>
    </submittedName>
</protein>
<feature type="compositionally biased region" description="Low complexity" evidence="1">
    <location>
        <begin position="202"/>
        <end position="214"/>
    </location>
</feature>
<evidence type="ECO:0000256" key="1">
    <source>
        <dbReference type="SAM" id="MobiDB-lite"/>
    </source>
</evidence>
<dbReference type="AlphaFoldDB" id="A0A2H3AZE9"/>
<name>A0A2H3AZE9_9AGAR</name>
<feature type="region of interest" description="Disordered" evidence="1">
    <location>
        <begin position="126"/>
        <end position="214"/>
    </location>
</feature>
<dbReference type="Proteomes" id="UP000218334">
    <property type="component" value="Unassembled WGS sequence"/>
</dbReference>
<gene>
    <name evidence="2" type="ORF">ARMSODRAFT_1089346</name>
</gene>
<accession>A0A2H3AZE9</accession>
<evidence type="ECO:0000313" key="2">
    <source>
        <dbReference type="EMBL" id="PBK62064.1"/>
    </source>
</evidence>
<sequence>MSTICNDLPAILSKYPNSSAGTDAPKVQSTFSFPSAYSNELAGLATPPRERLNATTVPPFDPDSLLFAFPFSQPEDSFVSPVSALLPRPPSYDEGKEFQEDNCGDDMAAAYLKVVQRKFIFPPVTMLATPPATPQRQRNGKPGRTNRFEPYNLRDRSPEQNPLNTGSSPPSPPTSSSPSCRSQTRSDKPASSPAAPQTNPRSVISAPSSTSVSSSTTCNKILEAEPCPRHCVQEEFPPEFVREVAQKFCLSPDQILHYRKMDGNFHYCPLDCGHYTVGTGMAHHLKKHHPDIEGTTVTCSVRSLKGERCLRQPMEGAKFLEHFERDHCIQEALCPFCLTVTPTPKLMDHFAVCSEIEHPAEERKLRAQTTSGEWVTRTLRRKKLPLSRVQKAPSFVMKLRPKKRRLARYA</sequence>
<reference evidence="3" key="1">
    <citation type="journal article" date="2017" name="Nat. Ecol. Evol.">
        <title>Genome expansion and lineage-specific genetic innovations in the forest pathogenic fungi Armillaria.</title>
        <authorList>
            <person name="Sipos G."/>
            <person name="Prasanna A.N."/>
            <person name="Walter M.C."/>
            <person name="O'Connor E."/>
            <person name="Balint B."/>
            <person name="Krizsan K."/>
            <person name="Kiss B."/>
            <person name="Hess J."/>
            <person name="Varga T."/>
            <person name="Slot J."/>
            <person name="Riley R."/>
            <person name="Boka B."/>
            <person name="Rigling D."/>
            <person name="Barry K."/>
            <person name="Lee J."/>
            <person name="Mihaltcheva S."/>
            <person name="LaButti K."/>
            <person name="Lipzen A."/>
            <person name="Waldron R."/>
            <person name="Moloney N.M."/>
            <person name="Sperisen C."/>
            <person name="Kredics L."/>
            <person name="Vagvoelgyi C."/>
            <person name="Patrignani A."/>
            <person name="Fitzpatrick D."/>
            <person name="Nagy I."/>
            <person name="Doyle S."/>
            <person name="Anderson J.B."/>
            <person name="Grigoriev I.V."/>
            <person name="Gueldener U."/>
            <person name="Muensterkoetter M."/>
            <person name="Nagy L.G."/>
        </authorList>
    </citation>
    <scope>NUCLEOTIDE SEQUENCE [LARGE SCALE GENOMIC DNA]</scope>
    <source>
        <strain evidence="3">28-4</strain>
    </source>
</reference>
<proteinExistence type="predicted"/>
<keyword evidence="3" id="KW-1185">Reference proteome</keyword>